<dbReference type="InterPro" id="IPR037460">
    <property type="entry name" value="SEST-like"/>
</dbReference>
<dbReference type="PANTHER" id="PTHR37981">
    <property type="entry name" value="LIPASE 2"/>
    <property type="match status" value="1"/>
</dbReference>
<dbReference type="InterPro" id="IPR013830">
    <property type="entry name" value="SGNH_hydro"/>
</dbReference>
<keyword evidence="2" id="KW-1185">Reference proteome</keyword>
<dbReference type="RefSeq" id="WP_048889487.1">
    <property type="nucleotide sequence ID" value="NZ_AP024237.1"/>
</dbReference>
<dbReference type="Pfam" id="PF13472">
    <property type="entry name" value="Lipase_GDSL_2"/>
    <property type="match status" value="1"/>
</dbReference>
<dbReference type="OrthoDB" id="5503950at2"/>
<name>A0A2G8BJT6_9MYCO</name>
<organism evidence="1 2">
    <name type="scientific">Mycobacterium heckeshornense</name>
    <dbReference type="NCBI Taxonomy" id="110505"/>
    <lineage>
        <taxon>Bacteria</taxon>
        <taxon>Bacillati</taxon>
        <taxon>Actinomycetota</taxon>
        <taxon>Actinomycetes</taxon>
        <taxon>Mycobacteriales</taxon>
        <taxon>Mycobacteriaceae</taxon>
        <taxon>Mycobacterium</taxon>
    </lineage>
</organism>
<dbReference type="Proteomes" id="UP000595446">
    <property type="component" value="Chromosome"/>
</dbReference>
<dbReference type="AlphaFoldDB" id="A0A2G8BJT6"/>
<reference evidence="1 2" key="1">
    <citation type="submission" date="2020-12" db="EMBL/GenBank/DDBJ databases">
        <title>Complete genome sequence of Mycobacterium heckeshornense JCM 15655T, closely related to a pathogenic non-tuberculous mycobacterial species Mycobacterium xenopi.</title>
        <authorList>
            <person name="Yoshida M."/>
            <person name="Fukano H."/>
            <person name="Asakura T."/>
            <person name="Suzuki M."/>
            <person name="Hoshino Y."/>
        </authorList>
    </citation>
    <scope>NUCLEOTIDE SEQUENCE [LARGE SCALE GENOMIC DNA]</scope>
    <source>
        <strain evidence="1 2">JCM 15655</strain>
    </source>
</reference>
<dbReference type="Gene3D" id="3.40.50.1110">
    <property type="entry name" value="SGNH hydrolase"/>
    <property type="match status" value="1"/>
</dbReference>
<dbReference type="STRING" id="110505.ACT16_00455"/>
<accession>A0A2G8BJT6</accession>
<keyword evidence="1" id="KW-0378">Hydrolase</keyword>
<gene>
    <name evidence="1" type="ORF">MHEC_43880</name>
</gene>
<sequence length="254" mass="26749">MKRYVALGSSMAAGPGIRPRATGAPWGSGRSARNYAHLVARRLNLDLVDVTFSGATTAHILAERQRGTRPQIDALDGSEALVTITIGGNDVGYIPLLMAAAMPRAARILPNVRTLLDRDAREQALTRVGDSLRAVGAAVRRRAPAARVLFVDYLTLLPPAGHGAPPLSPADADLGRHVAARLEELTACAARASGCEVVRAGQASREHHAWSPDPWTVGAAWPLPWRPAPFHPNAAGMRAIADLVTAQVGVGAVD</sequence>
<protein>
    <submittedName>
        <fullName evidence="1">Hydrolase</fullName>
    </submittedName>
</protein>
<dbReference type="PANTHER" id="PTHR37981:SF1">
    <property type="entry name" value="SGNH HYDROLASE-TYPE ESTERASE DOMAIN-CONTAINING PROTEIN"/>
    <property type="match status" value="1"/>
</dbReference>
<dbReference type="InterPro" id="IPR036514">
    <property type="entry name" value="SGNH_hydro_sf"/>
</dbReference>
<evidence type="ECO:0000313" key="1">
    <source>
        <dbReference type="EMBL" id="BCO37955.1"/>
    </source>
</evidence>
<dbReference type="GO" id="GO:0019433">
    <property type="term" value="P:triglyceride catabolic process"/>
    <property type="evidence" value="ECO:0007669"/>
    <property type="project" value="TreeGrafter"/>
</dbReference>
<dbReference type="GO" id="GO:0004806">
    <property type="term" value="F:triacylglycerol lipase activity"/>
    <property type="evidence" value="ECO:0007669"/>
    <property type="project" value="TreeGrafter"/>
</dbReference>
<proteinExistence type="predicted"/>
<dbReference type="CDD" id="cd01823">
    <property type="entry name" value="SEST_like"/>
    <property type="match status" value="1"/>
</dbReference>
<dbReference type="SUPFAM" id="SSF52266">
    <property type="entry name" value="SGNH hydrolase"/>
    <property type="match status" value="1"/>
</dbReference>
<dbReference type="EMBL" id="AP024237">
    <property type="protein sequence ID" value="BCO37955.1"/>
    <property type="molecule type" value="Genomic_DNA"/>
</dbReference>
<evidence type="ECO:0000313" key="2">
    <source>
        <dbReference type="Proteomes" id="UP000595446"/>
    </source>
</evidence>